<keyword evidence="2" id="KW-1185">Reference proteome</keyword>
<keyword evidence="1" id="KW-0614">Plasmid</keyword>
<organism evidence="1 2">
    <name type="scientific">Kitasatospora cathayae</name>
    <dbReference type="NCBI Taxonomy" id="3004092"/>
    <lineage>
        <taxon>Bacteria</taxon>
        <taxon>Bacillati</taxon>
        <taxon>Actinomycetota</taxon>
        <taxon>Actinomycetes</taxon>
        <taxon>Kitasatosporales</taxon>
        <taxon>Streptomycetaceae</taxon>
        <taxon>Kitasatospora</taxon>
    </lineage>
</organism>
<dbReference type="RefSeq" id="WP_270151553.1">
    <property type="nucleotide sequence ID" value="NZ_CP115451.1"/>
</dbReference>
<dbReference type="EMBL" id="CP115451">
    <property type="protein sequence ID" value="WBP91937.1"/>
    <property type="molecule type" value="Genomic_DNA"/>
</dbReference>
<reference evidence="1 2" key="1">
    <citation type="submission" date="2022-12" db="EMBL/GenBank/DDBJ databases">
        <title>HUAS 3-15.</title>
        <authorList>
            <person name="Mo P."/>
        </authorList>
    </citation>
    <scope>NUCLEOTIDE SEQUENCE [LARGE SCALE GENOMIC DNA]</scope>
    <source>
        <strain evidence="1 2">HUAS 3-15</strain>
        <plasmid evidence="1 2">punmamed2</plasmid>
    </source>
</reference>
<proteinExistence type="predicted"/>
<gene>
    <name evidence="1" type="ORF">O1G21_39795</name>
</gene>
<dbReference type="Proteomes" id="UP001212821">
    <property type="component" value="Plasmid punmamed2"/>
</dbReference>
<evidence type="ECO:0000313" key="1">
    <source>
        <dbReference type="EMBL" id="WBP91937.1"/>
    </source>
</evidence>
<accession>A0ABY7QGQ9</accession>
<sequence length="104" mass="11778">MGKEQKTFEYTDELKQAQRALMAVQAERRTFLATLPLWGGDLEAARQGLSEEQLAESARLEEAERQASHAVWADEYWAKLSGEDRVIARSRLMHIDDEPDTSAA</sequence>
<evidence type="ECO:0000313" key="2">
    <source>
        <dbReference type="Proteomes" id="UP001212821"/>
    </source>
</evidence>
<protein>
    <submittedName>
        <fullName evidence="1">Uncharacterized protein</fullName>
    </submittedName>
</protein>
<geneLocation type="plasmid" evidence="1 2">
    <name>punmamed2</name>
</geneLocation>
<name>A0ABY7QGQ9_9ACTN</name>